<proteinExistence type="predicted"/>
<dbReference type="Proteomes" id="UP001589738">
    <property type="component" value="Unassembled WGS sequence"/>
</dbReference>
<evidence type="ECO:0000313" key="2">
    <source>
        <dbReference type="Proteomes" id="UP001589738"/>
    </source>
</evidence>
<reference evidence="1 2" key="1">
    <citation type="submission" date="2024-09" db="EMBL/GenBank/DDBJ databases">
        <authorList>
            <person name="Sun Q."/>
            <person name="Mori K."/>
        </authorList>
    </citation>
    <scope>NUCLEOTIDE SEQUENCE [LARGE SCALE GENOMIC DNA]</scope>
    <source>
        <strain evidence="1 2">CGMCC 1.9126</strain>
    </source>
</reference>
<sequence>MDYRKQNNFQVPYKKQTTSYGIEEEMSLQSIQFATTLNTYLNERIDSEYQEND</sequence>
<keyword evidence="2" id="KW-1185">Reference proteome</keyword>
<dbReference type="EMBL" id="JBHLUU010000126">
    <property type="protein sequence ID" value="MFC0477904.1"/>
    <property type="molecule type" value="Genomic_DNA"/>
</dbReference>
<dbReference type="RefSeq" id="WP_340904219.1">
    <property type="nucleotide sequence ID" value="NZ_JBHLUU010000126.1"/>
</dbReference>
<organism evidence="1 2">
    <name type="scientific">Robertmurraya beringensis</name>
    <dbReference type="NCBI Taxonomy" id="641660"/>
    <lineage>
        <taxon>Bacteria</taxon>
        <taxon>Bacillati</taxon>
        <taxon>Bacillota</taxon>
        <taxon>Bacilli</taxon>
        <taxon>Bacillales</taxon>
        <taxon>Bacillaceae</taxon>
        <taxon>Robertmurraya</taxon>
    </lineage>
</organism>
<comment type="caution">
    <text evidence="1">The sequence shown here is derived from an EMBL/GenBank/DDBJ whole genome shotgun (WGS) entry which is preliminary data.</text>
</comment>
<gene>
    <name evidence="1" type="ORF">ACFFHF_22200</name>
</gene>
<name>A0ABV6KX40_9BACI</name>
<accession>A0ABV6KX40</accession>
<evidence type="ECO:0000313" key="1">
    <source>
        <dbReference type="EMBL" id="MFC0477904.1"/>
    </source>
</evidence>
<protein>
    <submittedName>
        <fullName evidence="1">Uncharacterized protein</fullName>
    </submittedName>
</protein>